<keyword evidence="12" id="KW-0325">Glycoprotein</keyword>
<keyword evidence="10" id="KW-0333">Golgi apparatus</keyword>
<evidence type="ECO:0000313" key="16">
    <source>
        <dbReference type="Proteomes" id="UP001415857"/>
    </source>
</evidence>
<keyword evidence="11" id="KW-0472">Membrane</keyword>
<protein>
    <recommendedName>
        <fullName evidence="14">Galectin domain-containing protein</fullName>
    </recommendedName>
</protein>
<dbReference type="PANTHER" id="PTHR11214">
    <property type="entry name" value="BETA-1,3-N-ACETYLGLUCOSAMINYLTRANSFERASE"/>
    <property type="match status" value="1"/>
</dbReference>
<name>A0AAP0S089_LIQFO</name>
<dbReference type="InterPro" id="IPR001079">
    <property type="entry name" value="Galectin_CRD"/>
</dbReference>
<dbReference type="SUPFAM" id="SSF49899">
    <property type="entry name" value="Concanavalin A-like lectins/glucanases"/>
    <property type="match status" value="1"/>
</dbReference>
<dbReference type="SMART" id="SM00908">
    <property type="entry name" value="Gal-bind_lectin"/>
    <property type="match status" value="1"/>
</dbReference>
<keyword evidence="16" id="KW-1185">Reference proteome</keyword>
<gene>
    <name evidence="15" type="ORF">L1049_016671</name>
</gene>
<evidence type="ECO:0000256" key="2">
    <source>
        <dbReference type="ARBA" id="ARBA00004323"/>
    </source>
</evidence>
<proteinExistence type="inferred from homology"/>
<evidence type="ECO:0000256" key="9">
    <source>
        <dbReference type="ARBA" id="ARBA00022989"/>
    </source>
</evidence>
<keyword evidence="8" id="KW-0735">Signal-anchor</keyword>
<dbReference type="FunFam" id="3.90.550.50:FF:000015">
    <property type="entry name" value="Beta-1,3-galactosyltransferase GALT1"/>
    <property type="match status" value="1"/>
</dbReference>
<comment type="similarity">
    <text evidence="4">Belongs to the glycosyltransferase 31 family.</text>
</comment>
<evidence type="ECO:0000256" key="8">
    <source>
        <dbReference type="ARBA" id="ARBA00022968"/>
    </source>
</evidence>
<dbReference type="AlphaFoldDB" id="A0AAP0S089"/>
<evidence type="ECO:0000256" key="10">
    <source>
        <dbReference type="ARBA" id="ARBA00023034"/>
    </source>
</evidence>
<comment type="subcellular location">
    <subcellularLocation>
        <location evidence="2">Golgi apparatus membrane</location>
        <topology evidence="2">Single-pass type II membrane protein</topology>
    </subcellularLocation>
</comment>
<evidence type="ECO:0000256" key="13">
    <source>
        <dbReference type="ARBA" id="ARBA00023211"/>
    </source>
</evidence>
<keyword evidence="5" id="KW-0328">Glycosyltransferase</keyword>
<dbReference type="PROSITE" id="PS51304">
    <property type="entry name" value="GALECTIN"/>
    <property type="match status" value="1"/>
</dbReference>
<dbReference type="Gene3D" id="3.90.550.50">
    <property type="match status" value="1"/>
</dbReference>
<accession>A0AAP0S089</accession>
<evidence type="ECO:0000256" key="12">
    <source>
        <dbReference type="ARBA" id="ARBA00023180"/>
    </source>
</evidence>
<evidence type="ECO:0000256" key="4">
    <source>
        <dbReference type="ARBA" id="ARBA00008661"/>
    </source>
</evidence>
<dbReference type="GO" id="GO:0030246">
    <property type="term" value="F:carbohydrate binding"/>
    <property type="evidence" value="ECO:0007669"/>
    <property type="project" value="InterPro"/>
</dbReference>
<feature type="domain" description="Galectin" evidence="14">
    <location>
        <begin position="203"/>
        <end position="396"/>
    </location>
</feature>
<comment type="cofactor">
    <cofactor evidence="1">
        <name>Mn(2+)</name>
        <dbReference type="ChEBI" id="CHEBI:29035"/>
    </cofactor>
</comment>
<comment type="caution">
    <text evidence="15">The sequence shown here is derived from an EMBL/GenBank/DDBJ whole genome shotgun (WGS) entry which is preliminary data.</text>
</comment>
<sequence length="671" mass="76181">MTICPINYRPPKKAVEVLIQTRRHKCRNESSESGLSRFELSKRLPLFHCSVIHPSLLEHQSQKQSRKQSAYNFFNPTNGNDLKDSDTVKSSQMKLKTVLNPKKKPHLINVEGLNDLYTLKNISEEESKTLLVWAHMRSLLSRSDALPETAQGIREASIAWKDLLFTIEKDKASKVAFNSSNNEEKDCPFSVSRFNDTISSNESILELPCGLVEDSSITVVGIPDGHRGSFQIELVGSLLSGEGKPPIVLHYNVSLPGDKLTEEPVILQNTWTNEFGWGKAERCPAHGSTNTMKVDELVLCNEQVVRSIVEENLNVSRPNGDIVTNVSRGSVHTRANFPFVEGNLFTATLWVGLEGFHMTVNGRHETSFQYREKLEPWLVSEIRVAGGLDLLSALAKGLPVSEDLDMVFDVEHLKAPPISRKRLVMLVGVFSTGNNFERRMALRRSWMQYEAVRSGDVAIRFFIGLHKNRQVNFELWREAQAYGDIQLMPFVDYYSLISLKTIAICILGTKIFPAKYIMKTDDDAFVRIDEVLSSLKGKASNGLLYGLISFESEPHRDKDSKWYISAEEWPHASYPPWAHGPGYIISRDIAKFIVHGHQERDLKLFKLEDVAMGIWIEQFKKSGQEVHYINDERFRNAGCESGYILAHYQGPRMVLCLWEKLQKEHQPICCE</sequence>
<keyword evidence="13" id="KW-0464">Manganese</keyword>
<evidence type="ECO:0000256" key="6">
    <source>
        <dbReference type="ARBA" id="ARBA00022679"/>
    </source>
</evidence>
<dbReference type="GO" id="GO:0000139">
    <property type="term" value="C:Golgi membrane"/>
    <property type="evidence" value="ECO:0007669"/>
    <property type="project" value="UniProtKB-SubCell"/>
</dbReference>
<dbReference type="Pfam" id="PF01762">
    <property type="entry name" value="Galactosyl_T"/>
    <property type="match status" value="1"/>
</dbReference>
<dbReference type="Gene3D" id="2.60.120.200">
    <property type="match status" value="1"/>
</dbReference>
<dbReference type="Pfam" id="PF00337">
    <property type="entry name" value="Gal-bind_lectin"/>
    <property type="match status" value="1"/>
</dbReference>
<dbReference type="PANTHER" id="PTHR11214:SF3">
    <property type="entry name" value="BETA-1,3-GALACTOSYLTRANSFERASE 6"/>
    <property type="match status" value="1"/>
</dbReference>
<dbReference type="GO" id="GO:0008378">
    <property type="term" value="F:galactosyltransferase activity"/>
    <property type="evidence" value="ECO:0007669"/>
    <property type="project" value="UniProtKB-ARBA"/>
</dbReference>
<evidence type="ECO:0000259" key="14">
    <source>
        <dbReference type="PROSITE" id="PS51304"/>
    </source>
</evidence>
<dbReference type="GO" id="GO:1901137">
    <property type="term" value="P:carbohydrate derivative biosynthetic process"/>
    <property type="evidence" value="ECO:0007669"/>
    <property type="project" value="UniProtKB-ARBA"/>
</dbReference>
<dbReference type="Proteomes" id="UP001415857">
    <property type="component" value="Unassembled WGS sequence"/>
</dbReference>
<dbReference type="EMBL" id="JBBPBK010000003">
    <property type="protein sequence ID" value="KAK9288222.1"/>
    <property type="molecule type" value="Genomic_DNA"/>
</dbReference>
<comment type="pathway">
    <text evidence="3">Protein modification; protein glycosylation.</text>
</comment>
<dbReference type="InterPro" id="IPR013320">
    <property type="entry name" value="ConA-like_dom_sf"/>
</dbReference>
<dbReference type="CDD" id="cd00070">
    <property type="entry name" value="GLECT"/>
    <property type="match status" value="1"/>
</dbReference>
<dbReference type="InterPro" id="IPR002659">
    <property type="entry name" value="Glyco_trans_31"/>
</dbReference>
<evidence type="ECO:0000256" key="1">
    <source>
        <dbReference type="ARBA" id="ARBA00001936"/>
    </source>
</evidence>
<organism evidence="15 16">
    <name type="scientific">Liquidambar formosana</name>
    <name type="common">Formosan gum</name>
    <dbReference type="NCBI Taxonomy" id="63359"/>
    <lineage>
        <taxon>Eukaryota</taxon>
        <taxon>Viridiplantae</taxon>
        <taxon>Streptophyta</taxon>
        <taxon>Embryophyta</taxon>
        <taxon>Tracheophyta</taxon>
        <taxon>Spermatophyta</taxon>
        <taxon>Magnoliopsida</taxon>
        <taxon>eudicotyledons</taxon>
        <taxon>Gunneridae</taxon>
        <taxon>Pentapetalae</taxon>
        <taxon>Saxifragales</taxon>
        <taxon>Altingiaceae</taxon>
        <taxon>Liquidambar</taxon>
    </lineage>
</organism>
<reference evidence="15 16" key="1">
    <citation type="journal article" date="2024" name="Plant J.">
        <title>Genome sequences and population genomics reveal climatic adaptation and genomic divergence between two closely related sweetgum species.</title>
        <authorList>
            <person name="Xu W.Q."/>
            <person name="Ren C.Q."/>
            <person name="Zhang X.Y."/>
            <person name="Comes H.P."/>
            <person name="Liu X.H."/>
            <person name="Li Y.G."/>
            <person name="Kettle C.J."/>
            <person name="Jalonen R."/>
            <person name="Gaisberger H."/>
            <person name="Ma Y.Z."/>
            <person name="Qiu Y.X."/>
        </authorList>
    </citation>
    <scope>NUCLEOTIDE SEQUENCE [LARGE SCALE GENOMIC DNA]</scope>
    <source>
        <strain evidence="15">Hangzhou</strain>
    </source>
</reference>
<evidence type="ECO:0000256" key="7">
    <source>
        <dbReference type="ARBA" id="ARBA00022692"/>
    </source>
</evidence>
<evidence type="ECO:0000256" key="5">
    <source>
        <dbReference type="ARBA" id="ARBA00022676"/>
    </source>
</evidence>
<keyword evidence="9" id="KW-1133">Transmembrane helix</keyword>
<evidence type="ECO:0000256" key="3">
    <source>
        <dbReference type="ARBA" id="ARBA00004922"/>
    </source>
</evidence>
<keyword evidence="7" id="KW-0812">Transmembrane</keyword>
<evidence type="ECO:0000256" key="11">
    <source>
        <dbReference type="ARBA" id="ARBA00023136"/>
    </source>
</evidence>
<evidence type="ECO:0000313" key="15">
    <source>
        <dbReference type="EMBL" id="KAK9288222.1"/>
    </source>
</evidence>
<keyword evidence="6" id="KW-0808">Transferase</keyword>